<evidence type="ECO:0000256" key="1">
    <source>
        <dbReference type="SAM" id="MobiDB-lite"/>
    </source>
</evidence>
<feature type="transmembrane region" description="Helical" evidence="2">
    <location>
        <begin position="42"/>
        <end position="60"/>
    </location>
</feature>
<accession>A0A9W4HD23</accession>
<reference evidence="4" key="1">
    <citation type="submission" date="2021-07" db="EMBL/GenBank/DDBJ databases">
        <authorList>
            <person name="Branca A.L. A."/>
        </authorList>
    </citation>
    <scope>NUCLEOTIDE SEQUENCE</scope>
</reference>
<dbReference type="EMBL" id="CAJVNV010000032">
    <property type="protein sequence ID" value="CAG7974537.1"/>
    <property type="molecule type" value="Genomic_DNA"/>
</dbReference>
<feature type="region of interest" description="Disordered" evidence="1">
    <location>
        <begin position="290"/>
        <end position="346"/>
    </location>
</feature>
<dbReference type="CDD" id="cd07440">
    <property type="entry name" value="RGS"/>
    <property type="match status" value="1"/>
</dbReference>
<feature type="domain" description="RGS" evidence="3">
    <location>
        <begin position="157"/>
        <end position="286"/>
    </location>
</feature>
<keyword evidence="2" id="KW-1133">Transmembrane helix</keyword>
<feature type="region of interest" description="Disordered" evidence="1">
    <location>
        <begin position="373"/>
        <end position="450"/>
    </location>
</feature>
<sequence>MIPESALCPFYSSLVLAFPLGLFFFPHYLILYPINNHTLPSLAFYLSVLPTLYAYIPIICRSFNKLEPRPTGRGRPVRKKPFKGPRRTLYAMLKKKTLAPSLFFRNHTPHTPTATPELSPTSSDSDSEEDMESSGSRPASLAISSGAFSMRPTLDEVLANIAPPPYTLSAFMAYLSQNHCLETLEFTMEANRYRDSYYALAERLGPAALETDCPESQHLRMLWKRLLTAYIFPGSPREINLSSEVRDALLQYKNVPAPPVPETLDSAVKRIHDLMEESIFLPFVNSHTTSPSMGPSEPFMGPDDFMSLSSTSLDEHPMKRVRSRVSKRTSPQSSTKDLPATGHNRSTMSLGAVHAIGKRTSGALVSTSGESAYLSLTDDSGSPQSSPTAEEPMTPPTTPPASEPHLPMQSPRLRTENPWKKMGMKLGFKKRSTGGSSGGTRDPKILGLDD</sequence>
<dbReference type="Proteomes" id="UP001153461">
    <property type="component" value="Unassembled WGS sequence"/>
</dbReference>
<dbReference type="SMART" id="SM00315">
    <property type="entry name" value="RGS"/>
    <property type="match status" value="1"/>
</dbReference>
<keyword evidence="2" id="KW-0472">Membrane</keyword>
<dbReference type="Pfam" id="PF00615">
    <property type="entry name" value="RGS"/>
    <property type="match status" value="1"/>
</dbReference>
<evidence type="ECO:0000259" key="3">
    <source>
        <dbReference type="PROSITE" id="PS50132"/>
    </source>
</evidence>
<gene>
    <name evidence="4" type="ORF">PNAL_LOCUS1137</name>
</gene>
<keyword evidence="2" id="KW-0812">Transmembrane</keyword>
<evidence type="ECO:0000256" key="2">
    <source>
        <dbReference type="SAM" id="Phobius"/>
    </source>
</evidence>
<dbReference type="AlphaFoldDB" id="A0A9W4HD23"/>
<dbReference type="SUPFAM" id="SSF48097">
    <property type="entry name" value="Regulator of G-protein signaling, RGS"/>
    <property type="match status" value="1"/>
</dbReference>
<proteinExistence type="predicted"/>
<protein>
    <recommendedName>
        <fullName evidence="3">RGS domain-containing protein</fullName>
    </recommendedName>
</protein>
<feature type="compositionally biased region" description="Polar residues" evidence="1">
    <location>
        <begin position="109"/>
        <end position="121"/>
    </location>
</feature>
<feature type="region of interest" description="Disordered" evidence="1">
    <location>
        <begin position="104"/>
        <end position="140"/>
    </location>
</feature>
<dbReference type="OrthoDB" id="10266999at2759"/>
<dbReference type="PANTHER" id="PTHR10845">
    <property type="entry name" value="REGULATOR OF G PROTEIN SIGNALING"/>
    <property type="match status" value="1"/>
</dbReference>
<dbReference type="PROSITE" id="PS50132">
    <property type="entry name" value="RGS"/>
    <property type="match status" value="1"/>
</dbReference>
<dbReference type="InterPro" id="IPR016137">
    <property type="entry name" value="RGS"/>
</dbReference>
<feature type="compositionally biased region" description="Pro residues" evidence="1">
    <location>
        <begin position="393"/>
        <end position="402"/>
    </location>
</feature>
<comment type="caution">
    <text evidence="4">The sequence shown here is derived from an EMBL/GenBank/DDBJ whole genome shotgun (WGS) entry which is preliminary data.</text>
</comment>
<dbReference type="InterPro" id="IPR036305">
    <property type="entry name" value="RGS_sf"/>
</dbReference>
<evidence type="ECO:0000313" key="5">
    <source>
        <dbReference type="Proteomes" id="UP001153461"/>
    </source>
</evidence>
<organism evidence="4 5">
    <name type="scientific">Penicillium nalgiovense</name>
    <dbReference type="NCBI Taxonomy" id="60175"/>
    <lineage>
        <taxon>Eukaryota</taxon>
        <taxon>Fungi</taxon>
        <taxon>Dikarya</taxon>
        <taxon>Ascomycota</taxon>
        <taxon>Pezizomycotina</taxon>
        <taxon>Eurotiomycetes</taxon>
        <taxon>Eurotiomycetidae</taxon>
        <taxon>Eurotiales</taxon>
        <taxon>Aspergillaceae</taxon>
        <taxon>Penicillium</taxon>
    </lineage>
</organism>
<evidence type="ECO:0000313" key="4">
    <source>
        <dbReference type="EMBL" id="CAG7974537.1"/>
    </source>
</evidence>
<dbReference type="InterPro" id="IPR044926">
    <property type="entry name" value="RGS_subdomain_2"/>
</dbReference>
<name>A0A9W4HD23_PENNA</name>
<dbReference type="Gene3D" id="1.10.167.10">
    <property type="entry name" value="Regulator of G-protein Signalling 4, domain 2"/>
    <property type="match status" value="1"/>
</dbReference>
<feature type="transmembrane region" description="Helical" evidence="2">
    <location>
        <begin position="7"/>
        <end position="30"/>
    </location>
</feature>
<dbReference type="PANTHER" id="PTHR10845:SF267">
    <property type="entry name" value="REGULATOR OF G PROTEIN SIGNALING DOMAIN PROTEIN (AFU_ORTHOLOGUE AFUA_6G06860)"/>
    <property type="match status" value="1"/>
</dbReference>